<dbReference type="PANTHER" id="PTHR11461">
    <property type="entry name" value="SERINE PROTEASE INHIBITOR, SERPIN"/>
    <property type="match status" value="1"/>
</dbReference>
<name>A0A921YRK0_MANSE</name>
<dbReference type="SMART" id="SM00093">
    <property type="entry name" value="SERPIN"/>
    <property type="match status" value="1"/>
</dbReference>
<evidence type="ECO:0000313" key="5">
    <source>
        <dbReference type="EMBL" id="KAG6443417.1"/>
    </source>
</evidence>
<keyword evidence="6" id="KW-1185">Reference proteome</keyword>
<evidence type="ECO:0000256" key="3">
    <source>
        <dbReference type="SAM" id="SignalP"/>
    </source>
</evidence>
<dbReference type="Proteomes" id="UP000791440">
    <property type="component" value="Unassembled WGS sequence"/>
</dbReference>
<evidence type="ECO:0000256" key="2">
    <source>
        <dbReference type="RuleBase" id="RU000411"/>
    </source>
</evidence>
<comment type="caution">
    <text evidence="5">The sequence shown here is derived from an EMBL/GenBank/DDBJ whole genome shotgun (WGS) entry which is preliminary data.</text>
</comment>
<comment type="similarity">
    <text evidence="1 2">Belongs to the serpin family.</text>
</comment>
<dbReference type="EMBL" id="JH668302">
    <property type="protein sequence ID" value="KAG6443416.1"/>
    <property type="molecule type" value="Genomic_DNA"/>
</dbReference>
<dbReference type="InterPro" id="IPR023796">
    <property type="entry name" value="Serpin_dom"/>
</dbReference>
<dbReference type="GO" id="GO:0004867">
    <property type="term" value="F:serine-type endopeptidase inhibitor activity"/>
    <property type="evidence" value="ECO:0007669"/>
    <property type="project" value="InterPro"/>
</dbReference>
<dbReference type="Pfam" id="PF00079">
    <property type="entry name" value="Serpin"/>
    <property type="match status" value="1"/>
</dbReference>
<keyword evidence="3" id="KW-0732">Signal</keyword>
<dbReference type="GO" id="GO:0005615">
    <property type="term" value="C:extracellular space"/>
    <property type="evidence" value="ECO:0007669"/>
    <property type="project" value="InterPro"/>
</dbReference>
<gene>
    <name evidence="5" type="ORF">O3G_MSEX002833</name>
</gene>
<dbReference type="EMBL" id="JH668302">
    <property type="protein sequence ID" value="KAG6443417.1"/>
    <property type="molecule type" value="Genomic_DNA"/>
</dbReference>
<evidence type="ECO:0000256" key="1">
    <source>
        <dbReference type="ARBA" id="ARBA00009500"/>
    </source>
</evidence>
<feature type="domain" description="Serpin" evidence="4">
    <location>
        <begin position="44"/>
        <end position="390"/>
    </location>
</feature>
<feature type="chain" id="PRO_5038276315" description="Serpin domain-containing protein" evidence="3">
    <location>
        <begin position="17"/>
        <end position="391"/>
    </location>
</feature>
<organism evidence="5 6">
    <name type="scientific">Manduca sexta</name>
    <name type="common">Tobacco hawkmoth</name>
    <name type="synonym">Tobacco hornworm</name>
    <dbReference type="NCBI Taxonomy" id="7130"/>
    <lineage>
        <taxon>Eukaryota</taxon>
        <taxon>Metazoa</taxon>
        <taxon>Ecdysozoa</taxon>
        <taxon>Arthropoda</taxon>
        <taxon>Hexapoda</taxon>
        <taxon>Insecta</taxon>
        <taxon>Pterygota</taxon>
        <taxon>Neoptera</taxon>
        <taxon>Endopterygota</taxon>
        <taxon>Lepidoptera</taxon>
        <taxon>Glossata</taxon>
        <taxon>Ditrysia</taxon>
        <taxon>Bombycoidea</taxon>
        <taxon>Sphingidae</taxon>
        <taxon>Sphinginae</taxon>
        <taxon>Sphingini</taxon>
        <taxon>Manduca</taxon>
    </lineage>
</organism>
<evidence type="ECO:0000259" key="4">
    <source>
        <dbReference type="SMART" id="SM00093"/>
    </source>
</evidence>
<proteinExistence type="inferred from homology"/>
<accession>A0A921YRK0</accession>
<reference evidence="5" key="2">
    <citation type="submission" date="2020-12" db="EMBL/GenBank/DDBJ databases">
        <authorList>
            <person name="Kanost M."/>
        </authorList>
    </citation>
    <scope>NUCLEOTIDE SEQUENCE</scope>
</reference>
<protein>
    <recommendedName>
        <fullName evidence="4">Serpin domain-containing protein</fullName>
    </recommendedName>
</protein>
<feature type="signal peptide" evidence="3">
    <location>
        <begin position="1"/>
        <end position="16"/>
    </location>
</feature>
<reference evidence="5" key="1">
    <citation type="journal article" date="2016" name="Insect Biochem. Mol. Biol.">
        <title>Multifaceted biological insights from a draft genome sequence of the tobacco hornworm moth, Manduca sexta.</title>
        <authorList>
            <person name="Kanost M.R."/>
            <person name="Arrese E.L."/>
            <person name="Cao X."/>
            <person name="Chen Y.R."/>
            <person name="Chellapilla S."/>
            <person name="Goldsmith M.R."/>
            <person name="Grosse-Wilde E."/>
            <person name="Heckel D.G."/>
            <person name="Herndon N."/>
            <person name="Jiang H."/>
            <person name="Papanicolaou A."/>
            <person name="Qu J."/>
            <person name="Soulages J.L."/>
            <person name="Vogel H."/>
            <person name="Walters J."/>
            <person name="Waterhouse R.M."/>
            <person name="Ahn S.J."/>
            <person name="Almeida F.C."/>
            <person name="An C."/>
            <person name="Aqrawi P."/>
            <person name="Bretschneider A."/>
            <person name="Bryant W.B."/>
            <person name="Bucks S."/>
            <person name="Chao H."/>
            <person name="Chevignon G."/>
            <person name="Christen J.M."/>
            <person name="Clarke D.F."/>
            <person name="Dittmer N.T."/>
            <person name="Ferguson L.C.F."/>
            <person name="Garavelou S."/>
            <person name="Gordon K.H.J."/>
            <person name="Gunaratna R.T."/>
            <person name="Han Y."/>
            <person name="Hauser F."/>
            <person name="He Y."/>
            <person name="Heidel-Fischer H."/>
            <person name="Hirsh A."/>
            <person name="Hu Y."/>
            <person name="Jiang H."/>
            <person name="Kalra D."/>
            <person name="Klinner C."/>
            <person name="Konig C."/>
            <person name="Kovar C."/>
            <person name="Kroll A.R."/>
            <person name="Kuwar S.S."/>
            <person name="Lee S.L."/>
            <person name="Lehman R."/>
            <person name="Li K."/>
            <person name="Li Z."/>
            <person name="Liang H."/>
            <person name="Lovelace S."/>
            <person name="Lu Z."/>
            <person name="Mansfield J.H."/>
            <person name="McCulloch K.J."/>
            <person name="Mathew T."/>
            <person name="Morton B."/>
            <person name="Muzny D.M."/>
            <person name="Neunemann D."/>
            <person name="Ongeri F."/>
            <person name="Pauchet Y."/>
            <person name="Pu L.L."/>
            <person name="Pyrousis I."/>
            <person name="Rao X.J."/>
            <person name="Redding A."/>
            <person name="Roesel C."/>
            <person name="Sanchez-Gracia A."/>
            <person name="Schaack S."/>
            <person name="Shukla A."/>
            <person name="Tetreau G."/>
            <person name="Wang Y."/>
            <person name="Xiong G.H."/>
            <person name="Traut W."/>
            <person name="Walsh T.K."/>
            <person name="Worley K.C."/>
            <person name="Wu D."/>
            <person name="Wu W."/>
            <person name="Wu Y.Q."/>
            <person name="Zhang X."/>
            <person name="Zou Z."/>
            <person name="Zucker H."/>
            <person name="Briscoe A.D."/>
            <person name="Burmester T."/>
            <person name="Clem R.J."/>
            <person name="Feyereisen R."/>
            <person name="Grimmelikhuijzen C.J.P."/>
            <person name="Hamodrakas S.J."/>
            <person name="Hansson B.S."/>
            <person name="Huguet E."/>
            <person name="Jermiin L.S."/>
            <person name="Lan Q."/>
            <person name="Lehman H.K."/>
            <person name="Lorenzen M."/>
            <person name="Merzendorfer H."/>
            <person name="Michalopoulos I."/>
            <person name="Morton D.B."/>
            <person name="Muthukrishnan S."/>
            <person name="Oakeshott J.G."/>
            <person name="Palmer W."/>
            <person name="Park Y."/>
            <person name="Passarelli A.L."/>
            <person name="Rozas J."/>
            <person name="Schwartz L.M."/>
            <person name="Smith W."/>
            <person name="Southgate A."/>
            <person name="Vilcinskas A."/>
            <person name="Vogt R."/>
            <person name="Wang P."/>
            <person name="Werren J."/>
            <person name="Yu X.Q."/>
            <person name="Zhou J.J."/>
            <person name="Brown S.J."/>
            <person name="Scherer S.E."/>
            <person name="Richards S."/>
            <person name="Blissard G.W."/>
        </authorList>
    </citation>
    <scope>NUCLEOTIDE SEQUENCE</scope>
</reference>
<dbReference type="AlphaFoldDB" id="A0A921YRK0"/>
<evidence type="ECO:0000313" key="6">
    <source>
        <dbReference type="Proteomes" id="UP000791440"/>
    </source>
</evidence>
<dbReference type="PANTHER" id="PTHR11461:SF211">
    <property type="entry name" value="GH10112P-RELATED"/>
    <property type="match status" value="1"/>
</dbReference>
<dbReference type="InterPro" id="IPR000215">
    <property type="entry name" value="Serpin_fam"/>
</dbReference>
<sequence>MKVFVLLFALLSATVQEDVDSVVICGVGDDNIEGFREALYDFNMKLYKKLAEHTHGHFVISAPPLWQSLAAIAESMDGVARQELLQLLGLPEDECTRQTYYQLASSRETFGLDVTMQRKHVFFIDEGLNMNTEWVNLASTQFNLHTIPVPIKRAPKDVAYLIRHIISSQLAPLNLQGNSLLADEIDYNGLWSEAFPEADIIRSPFYDHEGNQIGSVDLMRIKRRVRMVFVEQINARVVEIPVGVDGRYRMLFGIPVEGHDMRKSIEKVTATVMFEMVAGLKESEVPIDVAIPRFVTTTESDVRAVLEQVGLKSLWTDASATRNISQPAVMPSGFVQRAEITLDSHGIDSYNPEFIEFTEYSTGLDPKLGHEMIANRPFIIEISLSSLGSQD</sequence>